<reference evidence="2 3" key="1">
    <citation type="submission" date="2019-12" db="EMBL/GenBank/DDBJ databases">
        <title>Engineering Photorhabdus to improve their lethality against agricultural pests.</title>
        <authorList>
            <person name="Machado R.A.R."/>
        </authorList>
    </citation>
    <scope>NUCLEOTIDE SEQUENCE [LARGE SCALE GENOMIC DNA]</scope>
    <source>
        <strain evidence="2 3">M-HU2</strain>
    </source>
</reference>
<proteinExistence type="predicted"/>
<evidence type="ECO:0000313" key="2">
    <source>
        <dbReference type="EMBL" id="NDL23944.1"/>
    </source>
</evidence>
<organism evidence="2 3">
    <name type="scientific">Photorhabdus kayaii</name>
    <dbReference type="NCBI Taxonomy" id="230088"/>
    <lineage>
        <taxon>Bacteria</taxon>
        <taxon>Pseudomonadati</taxon>
        <taxon>Pseudomonadota</taxon>
        <taxon>Gammaproteobacteria</taxon>
        <taxon>Enterobacterales</taxon>
        <taxon>Morganellaceae</taxon>
        <taxon>Photorhabdus</taxon>
    </lineage>
</organism>
<comment type="caution">
    <text evidence="2">The sequence shown here is derived from an EMBL/GenBank/DDBJ whole genome shotgun (WGS) entry which is preliminary data.</text>
</comment>
<accession>A0ABX0AWU2</accession>
<dbReference type="RefSeq" id="WP_113040771.1">
    <property type="nucleotide sequence ID" value="NZ_CAWPKC010000001.1"/>
</dbReference>
<feature type="domain" description="Bacteriophage T5 Orf172 DNA-binding" evidence="1">
    <location>
        <begin position="34"/>
        <end position="114"/>
    </location>
</feature>
<name>A0ABX0AWU2_9GAMM</name>
<dbReference type="Proteomes" id="UP000470051">
    <property type="component" value="Unassembled WGS sequence"/>
</dbReference>
<sequence>MHLEEMEVHDEVIRHAELPKNFRSKGWIYVLSNSCMPGVYKVGMTTNAPETRARELSSATGVPVPFVVEAAFFSENPGKDEAEIHDFLDRYRVNELREFFKAPLKEVLYAFHEYGLKGRDEKIEEIAIYNHVISTEKLDELNIDSLFEDLGFDTFGNKLAIAERLIRISVELIKSAHRKGLSFYFNDGDLILIEPADQQHLREHCKIEEPKMPKFIEDLING</sequence>
<evidence type="ECO:0000259" key="1">
    <source>
        <dbReference type="SMART" id="SM00974"/>
    </source>
</evidence>
<dbReference type="SMART" id="SM00974">
    <property type="entry name" value="T5orf172"/>
    <property type="match status" value="1"/>
</dbReference>
<evidence type="ECO:0000313" key="3">
    <source>
        <dbReference type="Proteomes" id="UP000470051"/>
    </source>
</evidence>
<keyword evidence="3" id="KW-1185">Reference proteome</keyword>
<dbReference type="Pfam" id="PF10544">
    <property type="entry name" value="T5orf172"/>
    <property type="match status" value="1"/>
</dbReference>
<gene>
    <name evidence="2" type="ORF">GPY42_01590</name>
</gene>
<protein>
    <recommendedName>
        <fullName evidence="1">Bacteriophage T5 Orf172 DNA-binding domain-containing protein</fullName>
    </recommendedName>
</protein>
<dbReference type="InterPro" id="IPR018306">
    <property type="entry name" value="Phage_T5_Orf172_DNA-bd"/>
</dbReference>
<dbReference type="EMBL" id="WSFE01000001">
    <property type="protein sequence ID" value="NDL23944.1"/>
    <property type="molecule type" value="Genomic_DNA"/>
</dbReference>